<keyword evidence="1" id="KW-0808">Transferase</keyword>
<organism evidence="1 2">
    <name type="scientific">Entomophthora muscae</name>
    <dbReference type="NCBI Taxonomy" id="34485"/>
    <lineage>
        <taxon>Eukaryota</taxon>
        <taxon>Fungi</taxon>
        <taxon>Fungi incertae sedis</taxon>
        <taxon>Zoopagomycota</taxon>
        <taxon>Entomophthoromycotina</taxon>
        <taxon>Entomophthoromycetes</taxon>
        <taxon>Entomophthorales</taxon>
        <taxon>Entomophthoraceae</taxon>
        <taxon>Entomophthora</taxon>
    </lineage>
</organism>
<dbReference type="EC" id="2.7.11.1" evidence="1"/>
<dbReference type="Proteomes" id="UP001165960">
    <property type="component" value="Unassembled WGS sequence"/>
</dbReference>
<name>A0ACC2T151_9FUNG</name>
<comment type="caution">
    <text evidence="1">The sequence shown here is derived from an EMBL/GenBank/DDBJ whole genome shotgun (WGS) entry which is preliminary data.</text>
</comment>
<accession>A0ACC2T151</accession>
<protein>
    <submittedName>
        <fullName evidence="1">TP53 regulating kinase</fullName>
        <ecNumber evidence="1">2.7.11.1</ecNumber>
    </submittedName>
</protein>
<dbReference type="EMBL" id="QTSX02003755">
    <property type="protein sequence ID" value="KAJ9068305.1"/>
    <property type="molecule type" value="Genomic_DNA"/>
</dbReference>
<evidence type="ECO:0000313" key="1">
    <source>
        <dbReference type="EMBL" id="KAJ9068305.1"/>
    </source>
</evidence>
<keyword evidence="1" id="KW-0418">Kinase</keyword>
<evidence type="ECO:0000313" key="2">
    <source>
        <dbReference type="Proteomes" id="UP001165960"/>
    </source>
</evidence>
<reference evidence="1" key="1">
    <citation type="submission" date="2022-04" db="EMBL/GenBank/DDBJ databases">
        <title>Genome of the entomopathogenic fungus Entomophthora muscae.</title>
        <authorList>
            <person name="Elya C."/>
            <person name="Lovett B.R."/>
            <person name="Lee E."/>
            <person name="Macias A.M."/>
            <person name="Hajek A.E."/>
            <person name="De Bivort B.L."/>
            <person name="Kasson M.T."/>
            <person name="De Fine Licht H.H."/>
            <person name="Stajich J.E."/>
        </authorList>
    </citation>
    <scope>NUCLEOTIDE SEQUENCE</scope>
    <source>
        <strain evidence="1">Berkeley</strain>
    </source>
</reference>
<proteinExistence type="predicted"/>
<keyword evidence="2" id="KW-1185">Reference proteome</keyword>
<gene>
    <name evidence="1" type="primary">TP53RK</name>
    <name evidence="1" type="ORF">DSO57_1030171</name>
</gene>
<sequence>MSASDTCVLISQGAEAKVYEIDFLDHPAILKQRFKKNYRLPELDSKITTRRILQEARSIYRCMKAGISTPKVYHVNPEKSLIIMEKIVGISIKKYLQAYGALVSERHQEHIKETMKQIGTVIAKMHELNIIHGDLTTSNVMIRTSSGKQESEIEDFASTVLIDFGLSSVSSQPEDKAVDLYVLERAFQATHPQLSSLFEDVLQSYASSSGKKNSVIKRLEEVRLRGRKRSMVG</sequence>